<gene>
    <name evidence="6" type="ORF">ACFQKB_18845</name>
</gene>
<dbReference type="Proteomes" id="UP001596380">
    <property type="component" value="Unassembled WGS sequence"/>
</dbReference>
<dbReference type="RefSeq" id="WP_160823589.1">
    <property type="nucleotide sequence ID" value="NZ_JBHSXS010000010.1"/>
</dbReference>
<evidence type="ECO:0000256" key="3">
    <source>
        <dbReference type="PIRNR" id="PIRNR000124"/>
    </source>
</evidence>
<evidence type="ECO:0000259" key="5">
    <source>
        <dbReference type="Pfam" id="PF03721"/>
    </source>
</evidence>
<comment type="caution">
    <text evidence="6">The sequence shown here is derived from an EMBL/GenBank/DDBJ whole genome shotgun (WGS) entry which is preliminary data.</text>
</comment>
<dbReference type="PIRSF" id="PIRSF000124">
    <property type="entry name" value="UDPglc_GDPman_dh"/>
    <property type="match status" value="1"/>
</dbReference>
<dbReference type="PANTHER" id="PTHR43750:SF3">
    <property type="entry name" value="UDP-GLUCOSE 6-DEHYDROGENASE TUAD"/>
    <property type="match status" value="1"/>
</dbReference>
<evidence type="ECO:0000259" key="4">
    <source>
        <dbReference type="Pfam" id="PF00984"/>
    </source>
</evidence>
<accession>A0ABW2CJ45</accession>
<dbReference type="InterPro" id="IPR017476">
    <property type="entry name" value="UDP-Glc/GDP-Man"/>
</dbReference>
<organism evidence="6 7">
    <name type="scientific">Actinomadura yumaensis</name>
    <dbReference type="NCBI Taxonomy" id="111807"/>
    <lineage>
        <taxon>Bacteria</taxon>
        <taxon>Bacillati</taxon>
        <taxon>Actinomycetota</taxon>
        <taxon>Actinomycetes</taxon>
        <taxon>Streptosporangiales</taxon>
        <taxon>Thermomonosporaceae</taxon>
        <taxon>Actinomadura</taxon>
    </lineage>
</organism>
<feature type="domain" description="UDP-glucose/GDP-mannose dehydrogenase dimerisation" evidence="4">
    <location>
        <begin position="187"/>
        <end position="282"/>
    </location>
</feature>
<dbReference type="PIRSF" id="PIRSF500136">
    <property type="entry name" value="UDP_ManNAc_DH"/>
    <property type="match status" value="1"/>
</dbReference>
<dbReference type="Gene3D" id="3.40.50.720">
    <property type="entry name" value="NAD(P)-binding Rossmann-like Domain"/>
    <property type="match status" value="1"/>
</dbReference>
<dbReference type="Gene3D" id="1.10.1040.10">
    <property type="entry name" value="N-(1-d-carboxylethyl)-l-norvaline Dehydrogenase, domain 2"/>
    <property type="match status" value="1"/>
</dbReference>
<evidence type="ECO:0000256" key="1">
    <source>
        <dbReference type="ARBA" id="ARBA00006601"/>
    </source>
</evidence>
<proteinExistence type="inferred from homology"/>
<dbReference type="SUPFAM" id="SSF48179">
    <property type="entry name" value="6-phosphogluconate dehydrogenase C-terminal domain-like"/>
    <property type="match status" value="1"/>
</dbReference>
<dbReference type="Pfam" id="PF03721">
    <property type="entry name" value="UDPG_MGDP_dh_N"/>
    <property type="match status" value="1"/>
</dbReference>
<dbReference type="InterPro" id="IPR013328">
    <property type="entry name" value="6PGD_dom2"/>
</dbReference>
<dbReference type="InterPro" id="IPR001732">
    <property type="entry name" value="UDP-Glc/GDP-Man_DH_N"/>
</dbReference>
<feature type="domain" description="UDP-glucose/GDP-mannose dehydrogenase N-terminal" evidence="5">
    <location>
        <begin position="54"/>
        <end position="165"/>
    </location>
</feature>
<dbReference type="Pfam" id="PF00984">
    <property type="entry name" value="UDPG_MGDP_dh"/>
    <property type="match status" value="1"/>
</dbReference>
<dbReference type="InterPro" id="IPR008927">
    <property type="entry name" value="6-PGluconate_DH-like_C_sf"/>
</dbReference>
<reference evidence="7" key="1">
    <citation type="journal article" date="2019" name="Int. J. Syst. Evol. Microbiol.">
        <title>The Global Catalogue of Microorganisms (GCM) 10K type strain sequencing project: providing services to taxonomists for standard genome sequencing and annotation.</title>
        <authorList>
            <consortium name="The Broad Institute Genomics Platform"/>
            <consortium name="The Broad Institute Genome Sequencing Center for Infectious Disease"/>
            <person name="Wu L."/>
            <person name="Ma J."/>
        </authorList>
    </citation>
    <scope>NUCLEOTIDE SEQUENCE [LARGE SCALE GENOMIC DNA]</scope>
    <source>
        <strain evidence="7">JCM 3369</strain>
    </source>
</reference>
<dbReference type="InterPro" id="IPR014026">
    <property type="entry name" value="UDP-Glc/GDP-Man_DH_dimer"/>
</dbReference>
<sequence>MANILIVGAGVVGTATGLGFSRHDHKIAFIDVDPSARRRAGELGFVAAAAGAVDLTEADVVFVAVPTPTGRRGCDLSRLRETAHALGTALKRVTPDAFPVIVYRCTAPPGTTREMAAILQAVSGRRAGADFGVAYNPEYLRAHRAVEDFATPPVVTIGVVDGDRRVAEVLRCLYRPFGARIVVTGVEEAEFQKYVHNLFNAVKISFFNEMRGAAARLGLRDVDEIFEITARSAEGMRNPSYGIADLGPYGGACLPKDLGAWLAEMRRLGVETPLAAAAREVNVRLGGR</sequence>
<name>A0ABW2CJ45_9ACTN</name>
<protein>
    <recommendedName>
        <fullName evidence="2">UDP-glucose 6-dehydrogenase</fullName>
    </recommendedName>
</protein>
<comment type="similarity">
    <text evidence="1 3">Belongs to the UDP-glucose/GDP-mannose dehydrogenase family.</text>
</comment>
<dbReference type="EMBL" id="JBHSXS010000010">
    <property type="protein sequence ID" value="MFC6881821.1"/>
    <property type="molecule type" value="Genomic_DNA"/>
</dbReference>
<dbReference type="PANTHER" id="PTHR43750">
    <property type="entry name" value="UDP-GLUCOSE 6-DEHYDROGENASE TUAD"/>
    <property type="match status" value="1"/>
</dbReference>
<keyword evidence="7" id="KW-1185">Reference proteome</keyword>
<dbReference type="SUPFAM" id="SSF51735">
    <property type="entry name" value="NAD(P)-binding Rossmann-fold domains"/>
    <property type="match status" value="1"/>
</dbReference>
<dbReference type="InterPro" id="IPR028359">
    <property type="entry name" value="UDP_ManNAc/GlcNAc_DH"/>
</dbReference>
<evidence type="ECO:0000256" key="2">
    <source>
        <dbReference type="ARBA" id="ARBA00015132"/>
    </source>
</evidence>
<evidence type="ECO:0000313" key="7">
    <source>
        <dbReference type="Proteomes" id="UP001596380"/>
    </source>
</evidence>
<dbReference type="InterPro" id="IPR036291">
    <property type="entry name" value="NAD(P)-bd_dom_sf"/>
</dbReference>
<evidence type="ECO:0000313" key="6">
    <source>
        <dbReference type="EMBL" id="MFC6881821.1"/>
    </source>
</evidence>